<dbReference type="Pfam" id="PF01551">
    <property type="entry name" value="Peptidase_M23"/>
    <property type="match status" value="1"/>
</dbReference>
<feature type="signal peptide" evidence="2">
    <location>
        <begin position="1"/>
        <end position="26"/>
    </location>
</feature>
<feature type="domain" description="LysM" evidence="3">
    <location>
        <begin position="67"/>
        <end position="111"/>
    </location>
</feature>
<dbReference type="SUPFAM" id="SSF51261">
    <property type="entry name" value="Duplicated hybrid motif"/>
    <property type="match status" value="1"/>
</dbReference>
<protein>
    <submittedName>
        <fullName evidence="4">Peptidoglycan DD-metalloendopeptidase family protein</fullName>
    </submittedName>
</protein>
<dbReference type="Gene3D" id="2.70.70.10">
    <property type="entry name" value="Glucose Permease (Domain IIA)"/>
    <property type="match status" value="1"/>
</dbReference>
<proteinExistence type="predicted"/>
<feature type="compositionally biased region" description="Polar residues" evidence="1">
    <location>
        <begin position="248"/>
        <end position="267"/>
    </location>
</feature>
<feature type="chain" id="PRO_5022739229" evidence="2">
    <location>
        <begin position="27"/>
        <end position="385"/>
    </location>
</feature>
<dbReference type="PROSITE" id="PS51782">
    <property type="entry name" value="LYSM"/>
    <property type="match status" value="2"/>
</dbReference>
<evidence type="ECO:0000313" key="4">
    <source>
        <dbReference type="EMBL" id="QDY68771.1"/>
    </source>
</evidence>
<evidence type="ECO:0000256" key="1">
    <source>
        <dbReference type="SAM" id="MobiDB-lite"/>
    </source>
</evidence>
<dbReference type="InterPro" id="IPR011055">
    <property type="entry name" value="Dup_hybrid_motif"/>
</dbReference>
<gene>
    <name evidence="4" type="ORF">FPZ52_03430</name>
</gene>
<sequence length="385" mass="39272">MTQSRPTVRLLSGTACVAFLALAGCANVSVPGYGSLDTLSPSGQPAVPTTARPEPDARGVISYPNYQVAVARPGDTVNGIAGRLGISGNDLARTNGLPVDAALRSGELVLLPTRVAEAPGSNTLNSGSVSVETLAGDALNRASGTGTTTASPTTPSSTEPVRHRVASGETAYSIARSYNVSPQALAQWNGLDSSLSVREGQVLLIPTAAGPAPAVNSDTTPGQGTPTPVPPSADAPQPAENPAPASEATAQKTQPVADLSGQQTAASDSARLLQPVGGRIIRGYEPKKNEGLDFAANPGTNVRAADGGTVAAITRDTDQVPILVLRHSDNLLTVYANLDGITVKKGDSVSRGQTIGKVSSGNNSTLHFEVRKGFEAVDPMPYLTN</sequence>
<dbReference type="InterPro" id="IPR018392">
    <property type="entry name" value="LysM"/>
</dbReference>
<dbReference type="RefSeq" id="WP_146363727.1">
    <property type="nucleotide sequence ID" value="NZ_CP042261.1"/>
</dbReference>
<evidence type="ECO:0000259" key="3">
    <source>
        <dbReference type="PROSITE" id="PS51782"/>
    </source>
</evidence>
<keyword evidence="5" id="KW-1185">Reference proteome</keyword>
<evidence type="ECO:0000256" key="2">
    <source>
        <dbReference type="SAM" id="SignalP"/>
    </source>
</evidence>
<dbReference type="PANTHER" id="PTHR21666:SF270">
    <property type="entry name" value="MUREIN HYDROLASE ACTIVATOR ENVC"/>
    <property type="match status" value="1"/>
</dbReference>
<dbReference type="InterPro" id="IPR016047">
    <property type="entry name" value="M23ase_b-sheet_dom"/>
</dbReference>
<reference evidence="4 5" key="1">
    <citation type="submission" date="2019-07" db="EMBL/GenBank/DDBJ databases">
        <title>Litoreibacter alkalisoli sp. nov., isolated from saline-alkaline soil.</title>
        <authorList>
            <person name="Wang S."/>
            <person name="Xu L."/>
            <person name="Xing Y.-T."/>
            <person name="Sun J.-Q."/>
        </authorList>
    </citation>
    <scope>NUCLEOTIDE SEQUENCE [LARGE SCALE GENOMIC DNA]</scope>
    <source>
        <strain evidence="4 5">LN3S51</strain>
    </source>
</reference>
<dbReference type="PANTHER" id="PTHR21666">
    <property type="entry name" value="PEPTIDASE-RELATED"/>
    <property type="match status" value="1"/>
</dbReference>
<dbReference type="AlphaFoldDB" id="A0A5B8IV81"/>
<feature type="region of interest" description="Disordered" evidence="1">
    <location>
        <begin position="209"/>
        <end position="271"/>
    </location>
</feature>
<dbReference type="InterPro" id="IPR036779">
    <property type="entry name" value="LysM_dom_sf"/>
</dbReference>
<name>A0A5B8IV81_9RHOB</name>
<dbReference type="PROSITE" id="PS51257">
    <property type="entry name" value="PROKAR_LIPOPROTEIN"/>
    <property type="match status" value="1"/>
</dbReference>
<dbReference type="Pfam" id="PF01476">
    <property type="entry name" value="LysM"/>
    <property type="match status" value="2"/>
</dbReference>
<dbReference type="CDD" id="cd12797">
    <property type="entry name" value="M23_peptidase"/>
    <property type="match status" value="1"/>
</dbReference>
<dbReference type="GO" id="GO:0004222">
    <property type="term" value="F:metalloendopeptidase activity"/>
    <property type="evidence" value="ECO:0007669"/>
    <property type="project" value="TreeGrafter"/>
</dbReference>
<dbReference type="Proteomes" id="UP000318483">
    <property type="component" value="Chromosome"/>
</dbReference>
<keyword evidence="2" id="KW-0732">Signal</keyword>
<dbReference type="InterPro" id="IPR050570">
    <property type="entry name" value="Cell_wall_metabolism_enzyme"/>
</dbReference>
<accession>A0A5B8IV81</accession>
<dbReference type="CDD" id="cd00118">
    <property type="entry name" value="LysM"/>
    <property type="match status" value="2"/>
</dbReference>
<dbReference type="EMBL" id="CP042261">
    <property type="protein sequence ID" value="QDY68771.1"/>
    <property type="molecule type" value="Genomic_DNA"/>
</dbReference>
<evidence type="ECO:0000313" key="5">
    <source>
        <dbReference type="Proteomes" id="UP000318483"/>
    </source>
</evidence>
<dbReference type="Gene3D" id="3.10.350.10">
    <property type="entry name" value="LysM domain"/>
    <property type="match status" value="2"/>
</dbReference>
<feature type="domain" description="LysM" evidence="3">
    <location>
        <begin position="161"/>
        <end position="205"/>
    </location>
</feature>
<dbReference type="KEGG" id="lit:FPZ52_03430"/>
<feature type="region of interest" description="Disordered" evidence="1">
    <location>
        <begin position="140"/>
        <end position="166"/>
    </location>
</feature>
<dbReference type="OrthoDB" id="9795421at2"/>
<feature type="compositionally biased region" description="Low complexity" evidence="1">
    <location>
        <begin position="142"/>
        <end position="158"/>
    </location>
</feature>
<dbReference type="SMART" id="SM00257">
    <property type="entry name" value="LysM"/>
    <property type="match status" value="2"/>
</dbReference>
<organism evidence="4 5">
    <name type="scientific">Qingshengfaniella alkalisoli</name>
    <dbReference type="NCBI Taxonomy" id="2599296"/>
    <lineage>
        <taxon>Bacteria</taxon>
        <taxon>Pseudomonadati</taxon>
        <taxon>Pseudomonadota</taxon>
        <taxon>Alphaproteobacteria</taxon>
        <taxon>Rhodobacterales</taxon>
        <taxon>Paracoccaceae</taxon>
        <taxon>Qingshengfaniella</taxon>
    </lineage>
</organism>